<name>A0A4C1SXN9_EUMVA</name>
<evidence type="ECO:0000313" key="2">
    <source>
        <dbReference type="Proteomes" id="UP000299102"/>
    </source>
</evidence>
<sequence length="111" mass="12232">MQQSSFETGTSAPVFQMYKTSLCQKSSGSASLGILGDLRYFSTSLRELLLLRVDRGSSSSDSLIIFSQTLQRPPLAVISELVLGGMQPCPAFSEYKSSLRLMINSTRRFLL</sequence>
<dbReference type="EMBL" id="BGZK01003981">
    <property type="protein sequence ID" value="GBP06030.1"/>
    <property type="molecule type" value="Genomic_DNA"/>
</dbReference>
<keyword evidence="2" id="KW-1185">Reference proteome</keyword>
<comment type="caution">
    <text evidence="1">The sequence shown here is derived from an EMBL/GenBank/DDBJ whole genome shotgun (WGS) entry which is preliminary data.</text>
</comment>
<proteinExistence type="predicted"/>
<dbReference type="Proteomes" id="UP000299102">
    <property type="component" value="Unassembled WGS sequence"/>
</dbReference>
<evidence type="ECO:0000313" key="1">
    <source>
        <dbReference type="EMBL" id="GBP06030.1"/>
    </source>
</evidence>
<reference evidence="1 2" key="1">
    <citation type="journal article" date="2019" name="Commun. Biol.">
        <title>The bagworm genome reveals a unique fibroin gene that provides high tensile strength.</title>
        <authorList>
            <person name="Kono N."/>
            <person name="Nakamura H."/>
            <person name="Ohtoshi R."/>
            <person name="Tomita M."/>
            <person name="Numata K."/>
            <person name="Arakawa K."/>
        </authorList>
    </citation>
    <scope>NUCLEOTIDE SEQUENCE [LARGE SCALE GENOMIC DNA]</scope>
</reference>
<accession>A0A4C1SXN9</accession>
<gene>
    <name evidence="1" type="ORF">EVAR_100829_1</name>
</gene>
<dbReference type="AlphaFoldDB" id="A0A4C1SXN9"/>
<organism evidence="1 2">
    <name type="scientific">Eumeta variegata</name>
    <name type="common">Bagworm moth</name>
    <name type="synonym">Eumeta japonica</name>
    <dbReference type="NCBI Taxonomy" id="151549"/>
    <lineage>
        <taxon>Eukaryota</taxon>
        <taxon>Metazoa</taxon>
        <taxon>Ecdysozoa</taxon>
        <taxon>Arthropoda</taxon>
        <taxon>Hexapoda</taxon>
        <taxon>Insecta</taxon>
        <taxon>Pterygota</taxon>
        <taxon>Neoptera</taxon>
        <taxon>Endopterygota</taxon>
        <taxon>Lepidoptera</taxon>
        <taxon>Glossata</taxon>
        <taxon>Ditrysia</taxon>
        <taxon>Tineoidea</taxon>
        <taxon>Psychidae</taxon>
        <taxon>Oiketicinae</taxon>
        <taxon>Eumeta</taxon>
    </lineage>
</organism>
<protein>
    <submittedName>
        <fullName evidence="1">Uncharacterized protein</fullName>
    </submittedName>
</protein>